<reference evidence="1" key="1">
    <citation type="submission" date="2014-05" db="EMBL/GenBank/DDBJ databases">
        <title>The transcriptome of the halophilic microalga Tetraselmis sp. GSL018 isolated from the Great Salt Lake, Utah.</title>
        <authorList>
            <person name="Jinkerson R.E."/>
            <person name="D'Adamo S."/>
            <person name="Posewitz M.C."/>
        </authorList>
    </citation>
    <scope>NUCLEOTIDE SEQUENCE</scope>
    <source>
        <strain evidence="1">GSL018</strain>
    </source>
</reference>
<proteinExistence type="predicted"/>
<accession>A0A061QR84</accession>
<feature type="non-terminal residue" evidence="1">
    <location>
        <position position="1"/>
    </location>
</feature>
<sequence length="70" mass="7413">GDEGVPSARVPCPRGVAPGRAEVRARCAARHPDAFAPHTDHPADCVAPRAAEVYDPPHLPIRAYGSPHRS</sequence>
<gene>
    <name evidence="1" type="ORF">TSPGSL018_23993</name>
</gene>
<protein>
    <submittedName>
        <fullName evidence="1">Uncharacterized protein</fullName>
    </submittedName>
</protein>
<feature type="non-terminal residue" evidence="1">
    <location>
        <position position="70"/>
    </location>
</feature>
<dbReference type="AlphaFoldDB" id="A0A061QR84"/>
<organism evidence="1">
    <name type="scientific">Tetraselmis sp. GSL018</name>
    <dbReference type="NCBI Taxonomy" id="582737"/>
    <lineage>
        <taxon>Eukaryota</taxon>
        <taxon>Viridiplantae</taxon>
        <taxon>Chlorophyta</taxon>
        <taxon>core chlorophytes</taxon>
        <taxon>Chlorodendrophyceae</taxon>
        <taxon>Chlorodendrales</taxon>
        <taxon>Chlorodendraceae</taxon>
        <taxon>Tetraselmis</taxon>
    </lineage>
</organism>
<dbReference type="EMBL" id="GBEZ01024829">
    <property type="protein sequence ID" value="JAC62198.1"/>
    <property type="molecule type" value="Transcribed_RNA"/>
</dbReference>
<evidence type="ECO:0000313" key="1">
    <source>
        <dbReference type="EMBL" id="JAC62198.1"/>
    </source>
</evidence>
<name>A0A061QR84_9CHLO</name>